<gene>
    <name evidence="1" type="ORF">BpHYR1_050181</name>
</gene>
<proteinExistence type="predicted"/>
<accession>A0A3M7S0I0</accession>
<dbReference type="Proteomes" id="UP000276133">
    <property type="component" value="Unassembled WGS sequence"/>
</dbReference>
<comment type="caution">
    <text evidence="1">The sequence shown here is derived from an EMBL/GenBank/DDBJ whole genome shotgun (WGS) entry which is preliminary data.</text>
</comment>
<evidence type="ECO:0000313" key="1">
    <source>
        <dbReference type="EMBL" id="RNA29341.1"/>
    </source>
</evidence>
<keyword evidence="2" id="KW-1185">Reference proteome</keyword>
<reference evidence="1 2" key="1">
    <citation type="journal article" date="2018" name="Sci. Rep.">
        <title>Genomic signatures of local adaptation to the degree of environmental predictability in rotifers.</title>
        <authorList>
            <person name="Franch-Gras L."/>
            <person name="Hahn C."/>
            <person name="Garcia-Roger E.M."/>
            <person name="Carmona M.J."/>
            <person name="Serra M."/>
            <person name="Gomez A."/>
        </authorList>
    </citation>
    <scope>NUCLEOTIDE SEQUENCE [LARGE SCALE GENOMIC DNA]</scope>
    <source>
        <strain evidence="1">HYR1</strain>
    </source>
</reference>
<protein>
    <submittedName>
        <fullName evidence="1">Uncharacterized protein</fullName>
    </submittedName>
</protein>
<evidence type="ECO:0000313" key="2">
    <source>
        <dbReference type="Proteomes" id="UP000276133"/>
    </source>
</evidence>
<dbReference type="AlphaFoldDB" id="A0A3M7S0I0"/>
<dbReference type="EMBL" id="REGN01002237">
    <property type="protein sequence ID" value="RNA29341.1"/>
    <property type="molecule type" value="Genomic_DNA"/>
</dbReference>
<organism evidence="1 2">
    <name type="scientific">Brachionus plicatilis</name>
    <name type="common">Marine rotifer</name>
    <name type="synonym">Brachionus muelleri</name>
    <dbReference type="NCBI Taxonomy" id="10195"/>
    <lineage>
        <taxon>Eukaryota</taxon>
        <taxon>Metazoa</taxon>
        <taxon>Spiralia</taxon>
        <taxon>Gnathifera</taxon>
        <taxon>Rotifera</taxon>
        <taxon>Eurotatoria</taxon>
        <taxon>Monogononta</taxon>
        <taxon>Pseudotrocha</taxon>
        <taxon>Ploima</taxon>
        <taxon>Brachionidae</taxon>
        <taxon>Brachionus</taxon>
    </lineage>
</organism>
<sequence length="112" mass="13565">MAFSEFILANDTKKILKKNNLKLLICLEKEISFKYLFEDKSFFDMIYFRIDKKIEIFSTIQTDMFLYGLQFSRRHFQQNSTDKLIDRFDFKNLTKIKLACKEKNILVLTRKN</sequence>
<name>A0A3M7S0I0_BRAPC</name>